<evidence type="ECO:0008006" key="3">
    <source>
        <dbReference type="Google" id="ProtNLM"/>
    </source>
</evidence>
<accession>A0ABT1QCA4</accession>
<evidence type="ECO:0000313" key="2">
    <source>
        <dbReference type="Proteomes" id="UP001524501"/>
    </source>
</evidence>
<dbReference type="EMBL" id="JANFQF010000008">
    <property type="protein sequence ID" value="MCQ4119884.1"/>
    <property type="molecule type" value="Genomic_DNA"/>
</dbReference>
<gene>
    <name evidence="1" type="ORF">NOF53_11995</name>
</gene>
<comment type="caution">
    <text evidence="1">The sequence shown here is derived from an EMBL/GenBank/DDBJ whole genome shotgun (WGS) entry which is preliminary data.</text>
</comment>
<sequence length="133" mass="14358">MKPVRTPGHPALYAKDYLKTALPALTAVQFTAGLAVPDQWTPHSKPHIGVFDDGGPTRWPVATRPVLRVTVWSVSETQSRDLAGLCMGVLLAHKIPGIAHVREPSSILAARDPKNDGLMASFTVRTTVRTLSV</sequence>
<evidence type="ECO:0000313" key="1">
    <source>
        <dbReference type="EMBL" id="MCQ4119884.1"/>
    </source>
</evidence>
<protein>
    <recommendedName>
        <fullName evidence="3">DUF3168 domain-containing protein</fullName>
    </recommendedName>
</protein>
<proteinExistence type="predicted"/>
<keyword evidence="2" id="KW-1185">Reference proteome</keyword>
<organism evidence="1 2">
    <name type="scientific">Rhodococcus tibetensis</name>
    <dbReference type="NCBI Taxonomy" id="2965064"/>
    <lineage>
        <taxon>Bacteria</taxon>
        <taxon>Bacillati</taxon>
        <taxon>Actinomycetota</taxon>
        <taxon>Actinomycetes</taxon>
        <taxon>Mycobacteriales</taxon>
        <taxon>Nocardiaceae</taxon>
        <taxon>Rhodococcus</taxon>
    </lineage>
</organism>
<reference evidence="1 2" key="1">
    <citation type="submission" date="2022-07" db="EMBL/GenBank/DDBJ databases">
        <title>Degradation activity of malathion, p-nitrophenol and potential low-temperature adaptation strategy of Rhodococcus sp. FXJ9.536.</title>
        <authorList>
            <person name="Huang J."/>
            <person name="Huang Y."/>
        </authorList>
    </citation>
    <scope>NUCLEOTIDE SEQUENCE [LARGE SCALE GENOMIC DNA]</scope>
    <source>
        <strain evidence="1 2">FXJ9.536</strain>
    </source>
</reference>
<dbReference type="RefSeq" id="WP_255968448.1">
    <property type="nucleotide sequence ID" value="NZ_JANFQF010000008.1"/>
</dbReference>
<dbReference type="Proteomes" id="UP001524501">
    <property type="component" value="Unassembled WGS sequence"/>
</dbReference>
<name>A0ABT1QCA4_9NOCA</name>